<dbReference type="InterPro" id="IPR052901">
    <property type="entry name" value="Bact_TGase-like"/>
</dbReference>
<dbReference type="SUPFAM" id="SSF54001">
    <property type="entry name" value="Cysteine proteinases"/>
    <property type="match status" value="1"/>
</dbReference>
<feature type="transmembrane region" description="Helical" evidence="2">
    <location>
        <begin position="61"/>
        <end position="79"/>
    </location>
</feature>
<keyword evidence="2" id="KW-0472">Membrane</keyword>
<accession>A0ABT9LZE9</accession>
<dbReference type="PANTHER" id="PTHR42736:SF1">
    <property type="entry name" value="PROTEIN-GLUTAMINE GAMMA-GLUTAMYLTRANSFERASE"/>
    <property type="match status" value="1"/>
</dbReference>
<feature type="transmembrane region" description="Helical" evidence="2">
    <location>
        <begin position="195"/>
        <end position="215"/>
    </location>
</feature>
<reference evidence="4 5" key="1">
    <citation type="submission" date="2023-07" db="EMBL/GenBank/DDBJ databases">
        <title>Genomic Encyclopedia of Type Strains, Phase IV (KMG-IV): sequencing the most valuable type-strain genomes for metagenomic binning, comparative biology and taxonomic classification.</title>
        <authorList>
            <person name="Goeker M."/>
        </authorList>
    </citation>
    <scope>NUCLEOTIDE SEQUENCE [LARGE SCALE GENOMIC DNA]</scope>
    <source>
        <strain evidence="4 5">DSM 25924</strain>
    </source>
</reference>
<name>A0ABT9LZE9_9BACL</name>
<evidence type="ECO:0000313" key="5">
    <source>
        <dbReference type="Proteomes" id="UP001229209"/>
    </source>
</evidence>
<dbReference type="EMBL" id="JAURUO010000018">
    <property type="protein sequence ID" value="MDP9729633.1"/>
    <property type="molecule type" value="Genomic_DNA"/>
</dbReference>
<dbReference type="InterPro" id="IPR038765">
    <property type="entry name" value="Papain-like_cys_pep_sf"/>
</dbReference>
<feature type="transmembrane region" description="Helical" evidence="2">
    <location>
        <begin position="137"/>
        <end position="152"/>
    </location>
</feature>
<gene>
    <name evidence="4" type="ORF">J2S04_002607</name>
</gene>
<dbReference type="Pfam" id="PF01841">
    <property type="entry name" value="Transglut_core"/>
    <property type="match status" value="1"/>
</dbReference>
<protein>
    <submittedName>
        <fullName evidence="4">Transglutaminase-like putative cysteine protease</fullName>
    </submittedName>
</protein>
<organism evidence="4 5">
    <name type="scientific">Alicyclobacillus tolerans</name>
    <dbReference type="NCBI Taxonomy" id="90970"/>
    <lineage>
        <taxon>Bacteria</taxon>
        <taxon>Bacillati</taxon>
        <taxon>Bacillota</taxon>
        <taxon>Bacilli</taxon>
        <taxon>Bacillales</taxon>
        <taxon>Alicyclobacillaceae</taxon>
        <taxon>Alicyclobacillus</taxon>
    </lineage>
</organism>
<evidence type="ECO:0000256" key="2">
    <source>
        <dbReference type="SAM" id="Phobius"/>
    </source>
</evidence>
<feature type="region of interest" description="Disordered" evidence="1">
    <location>
        <begin position="571"/>
        <end position="591"/>
    </location>
</feature>
<evidence type="ECO:0000259" key="3">
    <source>
        <dbReference type="SMART" id="SM00460"/>
    </source>
</evidence>
<dbReference type="InterPro" id="IPR002931">
    <property type="entry name" value="Transglutaminase-like"/>
</dbReference>
<feature type="transmembrane region" description="Helical" evidence="2">
    <location>
        <begin position="619"/>
        <end position="643"/>
    </location>
</feature>
<evidence type="ECO:0000256" key="1">
    <source>
        <dbReference type="SAM" id="MobiDB-lite"/>
    </source>
</evidence>
<feature type="transmembrane region" description="Helical" evidence="2">
    <location>
        <begin position="12"/>
        <end position="29"/>
    </location>
</feature>
<dbReference type="SMART" id="SM00460">
    <property type="entry name" value="TGc"/>
    <property type="match status" value="1"/>
</dbReference>
<feature type="domain" description="Transglutaminase-like" evidence="3">
    <location>
        <begin position="478"/>
        <end position="554"/>
    </location>
</feature>
<keyword evidence="2" id="KW-1133">Transmembrane helix</keyword>
<dbReference type="Proteomes" id="UP001229209">
    <property type="component" value="Unassembled WGS sequence"/>
</dbReference>
<dbReference type="PANTHER" id="PTHR42736">
    <property type="entry name" value="PROTEIN-GLUTAMINE GAMMA-GLUTAMYLTRANSFERASE"/>
    <property type="match status" value="1"/>
</dbReference>
<keyword evidence="2" id="KW-0812">Transmembrane</keyword>
<sequence length="756" mass="85245">MSDTKVAHVSRGVRLAMGCLAAIWLYLFLPPMAALQLLRTPASFWILLLPLAIVTLFPSRLLRAVISLLASYAYTFSYYTNHAGFTALRELLKRERKEMLWLLQQHHLVDPLATQLFLFLLAVLFWLIVYASQHRRLWILYNLLGVMVLGVIDGNTKVHPNIELVWMLLLFAIVLSLHGLRPIFAEGKMFGLWGLRLFTPMILLFVCCAGVAFALPKPKAAWPNPLQHWITSTPSGVGRSQQTPEHFVGYQLNDSWLGGPFVENDTPVLDITESFPTYIEGQVLSTYTGHGWISAGINGNEASNVKLNQVVYGGTSDALQQFQTRENIQNIQLVESLPTHVLPAGYLLKKVIQFPMQVPAFVFDHLQGNLYAPQLPVDSSYTVVSEQLVHPYQTLAQHPISLNGLNIELPDSVAEHDLQLPAELPRSVYQLTQKIIAGSANEYSAVMDVMHYLQTHYSYHTQNIPIPGPHQDYVAQFLFQSRRGYCNNFSSSMAVMLRTIGIPTRWVTGFTAGQEISSGDNGSMPTYQISESDAHSWVQVYFPGYGWVPFDPTPSYHMPFAPNVTAGLTGLGSSHAKTPASSPAMKQQNLTSTRRRAIPIPGARSPSVKASVSSQGTTFPWLALLISLVGLAAFMVVIIFWGLRRRRPERTLRDWQTSDGKLSARPMVVLIRHLQRVGWLPNHRQSTLRDLVQLGERTRAGREGMLELVRTLELHWYGKQPLGRRKRERLLELWQLFYAGVDRRTKKGRRRNARTR</sequence>
<proteinExistence type="predicted"/>
<comment type="caution">
    <text evidence="4">The sequence shown here is derived from an EMBL/GenBank/DDBJ whole genome shotgun (WGS) entry which is preliminary data.</text>
</comment>
<evidence type="ECO:0000313" key="4">
    <source>
        <dbReference type="EMBL" id="MDP9729633.1"/>
    </source>
</evidence>
<keyword evidence="5" id="KW-1185">Reference proteome</keyword>
<feature type="transmembrane region" description="Helical" evidence="2">
    <location>
        <begin position="164"/>
        <end position="183"/>
    </location>
</feature>
<dbReference type="Gene3D" id="3.10.620.30">
    <property type="match status" value="1"/>
</dbReference>
<dbReference type="RefSeq" id="WP_306955423.1">
    <property type="nucleotide sequence ID" value="NZ_JAURUO010000018.1"/>
</dbReference>
<feature type="transmembrane region" description="Helical" evidence="2">
    <location>
        <begin position="112"/>
        <end position="130"/>
    </location>
</feature>